<comment type="caution">
    <text evidence="2">The sequence shown here is derived from an EMBL/GenBank/DDBJ whole genome shotgun (WGS) entry which is preliminary data.</text>
</comment>
<evidence type="ECO:0000313" key="2">
    <source>
        <dbReference type="EMBL" id="GFZ95632.1"/>
    </source>
</evidence>
<evidence type="ECO:0000313" key="3">
    <source>
        <dbReference type="Proteomes" id="UP000615455"/>
    </source>
</evidence>
<evidence type="ECO:0008006" key="4">
    <source>
        <dbReference type="Google" id="ProtNLM"/>
    </source>
</evidence>
<dbReference type="Proteomes" id="UP000615455">
    <property type="component" value="Unassembled WGS sequence"/>
</dbReference>
<gene>
    <name evidence="2" type="ORF">GCM10008018_47490</name>
</gene>
<organism evidence="2 3">
    <name type="scientific">Paenibacillus marchantiophytorum</name>
    <dbReference type="NCBI Taxonomy" id="1619310"/>
    <lineage>
        <taxon>Bacteria</taxon>
        <taxon>Bacillati</taxon>
        <taxon>Bacillota</taxon>
        <taxon>Bacilli</taxon>
        <taxon>Bacillales</taxon>
        <taxon>Paenibacillaceae</taxon>
        <taxon>Paenibacillus</taxon>
    </lineage>
</organism>
<name>A0ABQ1F0W4_9BACL</name>
<feature type="region of interest" description="Disordered" evidence="1">
    <location>
        <begin position="1"/>
        <end position="44"/>
    </location>
</feature>
<sequence>MERNEEEFQRAAQNELNKDEDDNFRQEAGGCGEFFDKPIRAKSN</sequence>
<proteinExistence type="predicted"/>
<accession>A0ABQ1F0W4</accession>
<protein>
    <recommendedName>
        <fullName evidence="4">YfhE family protein</fullName>
    </recommendedName>
</protein>
<reference evidence="3" key="1">
    <citation type="journal article" date="2019" name="Int. J. Syst. Evol. Microbiol.">
        <title>The Global Catalogue of Microorganisms (GCM) 10K type strain sequencing project: providing services to taxonomists for standard genome sequencing and annotation.</title>
        <authorList>
            <consortium name="The Broad Institute Genomics Platform"/>
            <consortium name="The Broad Institute Genome Sequencing Center for Infectious Disease"/>
            <person name="Wu L."/>
            <person name="Ma J."/>
        </authorList>
    </citation>
    <scope>NUCLEOTIDE SEQUENCE [LARGE SCALE GENOMIC DNA]</scope>
    <source>
        <strain evidence="3">CGMCC 1.15043</strain>
    </source>
</reference>
<dbReference type="EMBL" id="BMHE01000030">
    <property type="protein sequence ID" value="GFZ95632.1"/>
    <property type="molecule type" value="Genomic_DNA"/>
</dbReference>
<keyword evidence="3" id="KW-1185">Reference proteome</keyword>
<feature type="compositionally biased region" description="Basic and acidic residues" evidence="1">
    <location>
        <begin position="34"/>
        <end position="44"/>
    </location>
</feature>
<evidence type="ECO:0000256" key="1">
    <source>
        <dbReference type="SAM" id="MobiDB-lite"/>
    </source>
</evidence>